<evidence type="ECO:0000313" key="1">
    <source>
        <dbReference type="EMBL" id="AIZ02168.1"/>
    </source>
</evidence>
<keyword evidence="1" id="KW-0030">Aminoacyl-tRNA synthetase</keyword>
<dbReference type="GeneID" id="26633788"/>
<dbReference type="Proteomes" id="UP000030716">
    <property type="component" value="Segment"/>
</dbReference>
<dbReference type="GO" id="GO:0004812">
    <property type="term" value="F:aminoacyl-tRNA ligase activity"/>
    <property type="evidence" value="ECO:0007669"/>
    <property type="project" value="UniProtKB-KW"/>
</dbReference>
<gene>
    <name evidence="1" type="primary">vs</name>
    <name evidence="1" type="ORF">VR20_110</name>
</gene>
<name>A0A0A7HC28_9CAUD</name>
<reference evidence="1 2" key="1">
    <citation type="submission" date="2014-10" db="EMBL/GenBank/DDBJ databases">
        <title>VR bacteriophages - a small but diverse group of low-temperature viruses.</title>
        <authorList>
            <person name="Kaliniene L."/>
            <person name="Meskys R."/>
            <person name="Simoliunas E."/>
            <person name="Zajanckauskaite A."/>
            <person name="Truncaite L."/>
        </authorList>
    </citation>
    <scope>NUCLEOTIDE SEQUENCE [LARGE SCALE GENOMIC DNA]</scope>
</reference>
<evidence type="ECO:0000313" key="2">
    <source>
        <dbReference type="Proteomes" id="UP000030716"/>
    </source>
</evidence>
<dbReference type="EMBL" id="KP007360">
    <property type="protein sequence ID" value="AIZ02168.1"/>
    <property type="molecule type" value="Genomic_DNA"/>
</dbReference>
<keyword evidence="2" id="KW-1185">Reference proteome</keyword>
<dbReference type="RefSeq" id="YP_009207289.1">
    <property type="nucleotide sequence ID" value="NC_028894.1"/>
</dbReference>
<dbReference type="KEGG" id="vg:26633788"/>
<protein>
    <submittedName>
        <fullName evidence="1">Valyl-tRNA synthetase modifier</fullName>
    </submittedName>
</protein>
<keyword evidence="1" id="KW-0436">Ligase</keyword>
<dbReference type="OrthoDB" id="15033at10239"/>
<sequence length="119" mass="13083">MVRVITLAMGLVFSTGGIASVQSVDNNSIVEYATRTAKDYCASSNVDCIIQFSAKLTAAYKDGQNDVEHTLMKKSTLSNKYEKKLFEMDCILSSAKYKAACTSMVDRLVDSYNRGLNSK</sequence>
<accession>A0A0A7HC28</accession>
<organism evidence="1 2">
    <name type="scientific">Escherichia phage vB_EcoM_VR20</name>
    <dbReference type="NCBI Taxonomy" id="1567027"/>
    <lineage>
        <taxon>Viruses</taxon>
        <taxon>Duplodnaviria</taxon>
        <taxon>Heunggongvirae</taxon>
        <taxon>Uroviricota</taxon>
        <taxon>Caudoviricetes</taxon>
        <taxon>Pantevenvirales</taxon>
        <taxon>Straboviridae</taxon>
        <taxon>Tevenvirinae</taxon>
        <taxon>Gaprivervirus</taxon>
        <taxon>Gaprivervirus vr20</taxon>
    </lineage>
</organism>
<proteinExistence type="predicted"/>